<evidence type="ECO:0000313" key="2">
    <source>
        <dbReference type="Proteomes" id="UP000075880"/>
    </source>
</evidence>
<protein>
    <submittedName>
        <fullName evidence="1">Uncharacterized protein</fullName>
    </submittedName>
</protein>
<dbReference type="EnsemblMetazoa" id="ENSAATROPT009844">
    <property type="protein sequence ID" value="ENSAATROPP008904"/>
    <property type="gene ID" value="ENSAATROPG008020"/>
</dbReference>
<name>A0AAG5DDL0_ANOAO</name>
<keyword evidence="2" id="KW-1185">Reference proteome</keyword>
<dbReference type="AlphaFoldDB" id="A0AAG5DDL0"/>
<organism evidence="1 2">
    <name type="scientific">Anopheles atroparvus</name>
    <name type="common">European mosquito</name>
    <dbReference type="NCBI Taxonomy" id="41427"/>
    <lineage>
        <taxon>Eukaryota</taxon>
        <taxon>Metazoa</taxon>
        <taxon>Ecdysozoa</taxon>
        <taxon>Arthropoda</taxon>
        <taxon>Hexapoda</taxon>
        <taxon>Insecta</taxon>
        <taxon>Pterygota</taxon>
        <taxon>Neoptera</taxon>
        <taxon>Endopterygota</taxon>
        <taxon>Diptera</taxon>
        <taxon>Nematocera</taxon>
        <taxon>Culicoidea</taxon>
        <taxon>Culicidae</taxon>
        <taxon>Anophelinae</taxon>
        <taxon>Anopheles</taxon>
    </lineage>
</organism>
<evidence type="ECO:0000313" key="1">
    <source>
        <dbReference type="EnsemblMetazoa" id="ENSAATROPP008904"/>
    </source>
</evidence>
<accession>A0AAG5DDL0</accession>
<proteinExistence type="predicted"/>
<dbReference type="Proteomes" id="UP000075880">
    <property type="component" value="Unassembled WGS sequence"/>
</dbReference>
<reference evidence="1" key="1">
    <citation type="submission" date="2024-04" db="UniProtKB">
        <authorList>
            <consortium name="EnsemblMetazoa"/>
        </authorList>
    </citation>
    <scope>IDENTIFICATION</scope>
    <source>
        <strain evidence="1">EBRO</strain>
    </source>
</reference>
<sequence length="50" mass="6158">MRMCKLLGLNHKMVEQNRQILSKTLVTFTKQLFQRQHTTFDMNFVRYLIR</sequence>